<keyword evidence="2" id="KW-1185">Reference proteome</keyword>
<dbReference type="Proteomes" id="UP000789759">
    <property type="component" value="Unassembled WGS sequence"/>
</dbReference>
<feature type="non-terminal residue" evidence="1">
    <location>
        <position position="166"/>
    </location>
</feature>
<gene>
    <name evidence="1" type="ORF">CPELLU_LOCUS18148</name>
</gene>
<sequence length="166" mass="18807">MQTANLNLFYPPISKEIMDLKLKVDIDTLDTSSRNNNISNQPEIIVLSDSDNEPVLDLQISSSSESEYCSNNSLNDCVSMDNLNDNDIIGNIEYYFEFQEYPKTSLMGVASVYNVLGWNHNDAKKMVGISNIQYAHEDPKNIRSIKKCLFLGVPVQKTYRSCHSVK</sequence>
<accession>A0A9N9P5I8</accession>
<name>A0A9N9P5I8_9GLOM</name>
<protein>
    <submittedName>
        <fullName evidence="1">21779_t:CDS:1</fullName>
    </submittedName>
</protein>
<evidence type="ECO:0000313" key="2">
    <source>
        <dbReference type="Proteomes" id="UP000789759"/>
    </source>
</evidence>
<dbReference type="EMBL" id="CAJVQA010034510">
    <property type="protein sequence ID" value="CAG8805893.1"/>
    <property type="molecule type" value="Genomic_DNA"/>
</dbReference>
<reference evidence="1" key="1">
    <citation type="submission" date="2021-06" db="EMBL/GenBank/DDBJ databases">
        <authorList>
            <person name="Kallberg Y."/>
            <person name="Tangrot J."/>
            <person name="Rosling A."/>
        </authorList>
    </citation>
    <scope>NUCLEOTIDE SEQUENCE</scope>
    <source>
        <strain evidence="1">FL966</strain>
    </source>
</reference>
<proteinExistence type="predicted"/>
<dbReference type="OrthoDB" id="2433285at2759"/>
<evidence type="ECO:0000313" key="1">
    <source>
        <dbReference type="EMBL" id="CAG8805893.1"/>
    </source>
</evidence>
<comment type="caution">
    <text evidence="1">The sequence shown here is derived from an EMBL/GenBank/DDBJ whole genome shotgun (WGS) entry which is preliminary data.</text>
</comment>
<dbReference type="AlphaFoldDB" id="A0A9N9P5I8"/>
<organism evidence="1 2">
    <name type="scientific">Cetraspora pellucida</name>
    <dbReference type="NCBI Taxonomy" id="1433469"/>
    <lineage>
        <taxon>Eukaryota</taxon>
        <taxon>Fungi</taxon>
        <taxon>Fungi incertae sedis</taxon>
        <taxon>Mucoromycota</taxon>
        <taxon>Glomeromycotina</taxon>
        <taxon>Glomeromycetes</taxon>
        <taxon>Diversisporales</taxon>
        <taxon>Gigasporaceae</taxon>
        <taxon>Cetraspora</taxon>
    </lineage>
</organism>